<dbReference type="PANTHER" id="PTHR20929:SF11">
    <property type="entry name" value="DYNEIN AXONEMAL INTERMEDIATE CHAIN 7"/>
    <property type="match status" value="1"/>
</dbReference>
<dbReference type="GeneID" id="114246539"/>
<dbReference type="Pfam" id="PF15927">
    <property type="entry name" value="Casc1_N"/>
    <property type="match status" value="1"/>
</dbReference>
<evidence type="ECO:0000256" key="2">
    <source>
        <dbReference type="SAM" id="MobiDB-lite"/>
    </source>
</evidence>
<dbReference type="PANTHER" id="PTHR20929">
    <property type="entry name" value="LUNG ADENOMA SUSCEPTIBILITY 1-RELATED"/>
    <property type="match status" value="1"/>
</dbReference>
<comment type="similarity">
    <text evidence="1">Belongs to the DNAI7 family.</text>
</comment>
<dbReference type="GO" id="GO:0048487">
    <property type="term" value="F:beta-tubulin binding"/>
    <property type="evidence" value="ECO:0007669"/>
    <property type="project" value="TreeGrafter"/>
</dbReference>
<evidence type="ECO:0000259" key="3">
    <source>
        <dbReference type="Pfam" id="PF12366"/>
    </source>
</evidence>
<feature type="compositionally biased region" description="Basic and acidic residues" evidence="2">
    <location>
        <begin position="101"/>
        <end position="112"/>
    </location>
</feature>
<dbReference type="KEGG" id="bman:114246539"/>
<feature type="domain" description="CASC1 C-terminal" evidence="3">
    <location>
        <begin position="653"/>
        <end position="850"/>
    </location>
</feature>
<dbReference type="GO" id="GO:0008017">
    <property type="term" value="F:microtubule binding"/>
    <property type="evidence" value="ECO:0007669"/>
    <property type="project" value="TreeGrafter"/>
</dbReference>
<feature type="region of interest" description="Disordered" evidence="2">
    <location>
        <begin position="1"/>
        <end position="28"/>
    </location>
</feature>
<gene>
    <name evidence="6" type="primary">LOC114246539</name>
</gene>
<dbReference type="Pfam" id="PF12366">
    <property type="entry name" value="Casc1_C"/>
    <property type="match status" value="1"/>
</dbReference>
<name>A0A6J2K1N6_BOMMA</name>
<evidence type="ECO:0000259" key="4">
    <source>
        <dbReference type="Pfam" id="PF15927"/>
    </source>
</evidence>
<evidence type="ECO:0000313" key="5">
    <source>
        <dbReference type="Proteomes" id="UP000504629"/>
    </source>
</evidence>
<dbReference type="AlphaFoldDB" id="A0A6J2K1N6"/>
<feature type="compositionally biased region" description="Basic and acidic residues" evidence="2">
    <location>
        <begin position="1"/>
        <end position="12"/>
    </location>
</feature>
<organism evidence="5 6">
    <name type="scientific">Bombyx mandarina</name>
    <name type="common">Wild silk moth</name>
    <name type="synonym">Wild silkworm</name>
    <dbReference type="NCBI Taxonomy" id="7092"/>
    <lineage>
        <taxon>Eukaryota</taxon>
        <taxon>Metazoa</taxon>
        <taxon>Ecdysozoa</taxon>
        <taxon>Arthropoda</taxon>
        <taxon>Hexapoda</taxon>
        <taxon>Insecta</taxon>
        <taxon>Pterygota</taxon>
        <taxon>Neoptera</taxon>
        <taxon>Endopterygota</taxon>
        <taxon>Lepidoptera</taxon>
        <taxon>Glossata</taxon>
        <taxon>Ditrysia</taxon>
        <taxon>Bombycoidea</taxon>
        <taxon>Bombycidae</taxon>
        <taxon>Bombycinae</taxon>
        <taxon>Bombyx</taxon>
    </lineage>
</organism>
<dbReference type="InterPro" id="IPR031826">
    <property type="entry name" value="IC97/Casc1_N"/>
</dbReference>
<dbReference type="Proteomes" id="UP000504629">
    <property type="component" value="Unplaced"/>
</dbReference>
<feature type="domain" description="IC97/Casc1 N-terminal" evidence="4">
    <location>
        <begin position="185"/>
        <end position="377"/>
    </location>
</feature>
<dbReference type="OrthoDB" id="297923at2759"/>
<proteinExistence type="inferred from homology"/>
<feature type="region of interest" description="Disordered" evidence="2">
    <location>
        <begin position="87"/>
        <end position="156"/>
    </location>
</feature>
<keyword evidence="5" id="KW-1185">Reference proteome</keyword>
<accession>A0A6J2K1N6</accession>
<reference evidence="6" key="1">
    <citation type="submission" date="2025-08" db="UniProtKB">
        <authorList>
            <consortium name="RefSeq"/>
        </authorList>
    </citation>
    <scope>IDENTIFICATION</scope>
    <source>
        <tissue evidence="6">Silk gland</tissue>
    </source>
</reference>
<dbReference type="InterPro" id="IPR023247">
    <property type="entry name" value="IC97/Dnai7-like"/>
</dbReference>
<sequence>MMLRGSYEDSDSRRRRKQTLQPISWKPPKSRQVEIEINASLVPYLSPESDIQDEVLVATTNLELEPEEVQFTDTSYTSASFESLPPIVEEPKAKKKKGKKTKETEVISKKASSEMFQWSEESLAEEQLKVEEEPVESPKKKGKGKKGKKDKEDIPAFEKPKNWKTMNKKEREAWMLQRIEEWRAEKEAEKQAILAGAKEKRIALAKERAELMAKDNAEQEIRRDILQKIVNLFHLFEKRKMDFENKKQLEAEWQQYLRCDGLPDPRVVTQMNTYLHVWKGNSACDDEELNRRCVEVLPMLEMLEEFVANSRQYTPLQAQSYNEVRLELREQLSSAIQYASYSLLRDLEKNLKFHSIKLATYEREFKGLRLNLWVAVRMPTRKPKPLEPDPEPVELSFPSMSVAVKLPKVIDGSCVCVRAARSLIDLLSESTRSYGLAAEMPNRYEDLFVFNVKEHVETYKLKKEQDDIRNKFYKEIQQKIREVENFLKANPYTKNEKEKEELDNLNMAEPPFLPDPRTFMAEQNDLAFKKYLKTCSVKTRSGEVNLRKYRICGGVLNLDLLTTPPQPKRMRDSVTLTTLQLPKTLQPMKYQIQYRAPSPPPAGVTRTPEEIEAEIKRVETEYEKLALVFIDLPQSVMWTEPPVVCQWQEARKLWTSNYINDYKFNEDKLTVQFRTGVLWPIGIAALRYSNLPYQGWDMRPDPESKGVLISVTGVSVTMTWLCLGNSVRLKWIANATTSALKEYFNKPFSVKRMVQIMREAACDFFPDFDAYNQVEGSCPKEWPAERHNYHAMAFLSRAYNFQWSRWNAAAGRRNIVMQIREAVDKKREAKFQLLLVTPQQASILQANELSQEFSCEPILGFQFYTDLFALNMSYGSVDARRGAFSVKYKLVETVFEMLQELKLSSFS</sequence>
<protein>
    <submittedName>
        <fullName evidence="6">Protein CASC1-like</fullName>
    </submittedName>
</protein>
<dbReference type="PRINTS" id="PR02043">
    <property type="entry name" value="CANCERSCCP1"/>
</dbReference>
<dbReference type="RefSeq" id="XP_028034907.1">
    <property type="nucleotide sequence ID" value="XM_028179106.1"/>
</dbReference>
<feature type="compositionally biased region" description="Basic and acidic residues" evidence="2">
    <location>
        <begin position="126"/>
        <end position="139"/>
    </location>
</feature>
<dbReference type="GO" id="GO:0005930">
    <property type="term" value="C:axoneme"/>
    <property type="evidence" value="ECO:0007669"/>
    <property type="project" value="TreeGrafter"/>
</dbReference>
<dbReference type="InterPro" id="IPR022110">
    <property type="entry name" value="CASC1_C"/>
</dbReference>
<evidence type="ECO:0000313" key="6">
    <source>
        <dbReference type="RefSeq" id="XP_028034907.1"/>
    </source>
</evidence>
<evidence type="ECO:0000256" key="1">
    <source>
        <dbReference type="ARBA" id="ARBA00024332"/>
    </source>
</evidence>